<keyword evidence="2" id="KW-1185">Reference proteome</keyword>
<dbReference type="RefSeq" id="WP_129473592.1">
    <property type="nucleotide sequence ID" value="NZ_SDWS01000001.1"/>
</dbReference>
<dbReference type="AlphaFoldDB" id="A0A4Q2S7P7"/>
<sequence length="206" mass="22759">MTLRDEIGVRPDPEFDLVLPPGWARHGLEDGSYDTLLAQLKRRCFENHQPQVYAEMKAHLEQSFADMRKAGVIAYFTATEPGPDTLAIPASINASIKHAEPGTNLDDLVRSLIRDQGAEPLLGDKGTLRFETERNVRVGTDTIVNHSVVYMTPVPGSKRRRALVLVAGFARPLDVSVDSDSMNAHRFLFDAIAASLTWRAPDPVGR</sequence>
<accession>A0A4Q2S7P7</accession>
<gene>
    <name evidence="1" type="ORF">EUA06_03535</name>
</gene>
<name>A0A4Q2S7P7_9ACTN</name>
<proteinExistence type="predicted"/>
<dbReference type="EMBL" id="SDWS01000001">
    <property type="protein sequence ID" value="RYB96644.1"/>
    <property type="molecule type" value="Genomic_DNA"/>
</dbReference>
<protein>
    <submittedName>
        <fullName evidence="1">Protein TPRXL</fullName>
    </submittedName>
</protein>
<evidence type="ECO:0000313" key="1">
    <source>
        <dbReference type="EMBL" id="RYB96644.1"/>
    </source>
</evidence>
<dbReference type="OrthoDB" id="3769378at2"/>
<reference evidence="1 2" key="1">
    <citation type="submission" date="2019-01" db="EMBL/GenBank/DDBJ databases">
        <title>Novel species of Nocardioides.</title>
        <authorList>
            <person name="Liu Q."/>
            <person name="Xin Y.-H."/>
        </authorList>
    </citation>
    <scope>NUCLEOTIDE SEQUENCE [LARGE SCALE GENOMIC DNA]</scope>
    <source>
        <strain evidence="1 2">HLT3-15</strain>
    </source>
</reference>
<organism evidence="1 2">
    <name type="scientific">Nocardioides glacieisoli</name>
    <dbReference type="NCBI Taxonomy" id="1168730"/>
    <lineage>
        <taxon>Bacteria</taxon>
        <taxon>Bacillati</taxon>
        <taxon>Actinomycetota</taxon>
        <taxon>Actinomycetes</taxon>
        <taxon>Propionibacteriales</taxon>
        <taxon>Nocardioidaceae</taxon>
        <taxon>Nocardioides</taxon>
    </lineage>
</organism>
<comment type="caution">
    <text evidence="1">The sequence shown here is derived from an EMBL/GenBank/DDBJ whole genome shotgun (WGS) entry which is preliminary data.</text>
</comment>
<dbReference type="Proteomes" id="UP000291838">
    <property type="component" value="Unassembled WGS sequence"/>
</dbReference>
<evidence type="ECO:0000313" key="2">
    <source>
        <dbReference type="Proteomes" id="UP000291838"/>
    </source>
</evidence>